<dbReference type="AlphaFoldDB" id="A0A834I3Y5"/>
<evidence type="ECO:0000313" key="1">
    <source>
        <dbReference type="EMBL" id="KAF7272509.1"/>
    </source>
</evidence>
<accession>A0A834I3Y5</accession>
<protein>
    <submittedName>
        <fullName evidence="1">Uncharacterized protein</fullName>
    </submittedName>
</protein>
<dbReference type="EMBL" id="JAACXV010013750">
    <property type="protein sequence ID" value="KAF7272509.1"/>
    <property type="molecule type" value="Genomic_DNA"/>
</dbReference>
<proteinExistence type="predicted"/>
<gene>
    <name evidence="1" type="ORF">GWI33_014709</name>
</gene>
<evidence type="ECO:0000313" key="2">
    <source>
        <dbReference type="Proteomes" id="UP000625711"/>
    </source>
</evidence>
<dbReference type="Proteomes" id="UP000625711">
    <property type="component" value="Unassembled WGS sequence"/>
</dbReference>
<name>A0A834I3Y5_RHYFE</name>
<comment type="caution">
    <text evidence="1">The sequence shown here is derived from an EMBL/GenBank/DDBJ whole genome shotgun (WGS) entry which is preliminary data.</text>
</comment>
<keyword evidence="2" id="KW-1185">Reference proteome</keyword>
<organism evidence="1 2">
    <name type="scientific">Rhynchophorus ferrugineus</name>
    <name type="common">Red palm weevil</name>
    <name type="synonym">Curculio ferrugineus</name>
    <dbReference type="NCBI Taxonomy" id="354439"/>
    <lineage>
        <taxon>Eukaryota</taxon>
        <taxon>Metazoa</taxon>
        <taxon>Ecdysozoa</taxon>
        <taxon>Arthropoda</taxon>
        <taxon>Hexapoda</taxon>
        <taxon>Insecta</taxon>
        <taxon>Pterygota</taxon>
        <taxon>Neoptera</taxon>
        <taxon>Endopterygota</taxon>
        <taxon>Coleoptera</taxon>
        <taxon>Polyphaga</taxon>
        <taxon>Cucujiformia</taxon>
        <taxon>Curculionidae</taxon>
        <taxon>Dryophthorinae</taxon>
        <taxon>Rhynchophorus</taxon>
    </lineage>
</organism>
<reference evidence="1" key="1">
    <citation type="submission" date="2020-08" db="EMBL/GenBank/DDBJ databases">
        <title>Genome sequencing and assembly of the red palm weevil Rhynchophorus ferrugineus.</title>
        <authorList>
            <person name="Dias G.B."/>
            <person name="Bergman C.M."/>
            <person name="Manee M."/>
        </authorList>
    </citation>
    <scope>NUCLEOTIDE SEQUENCE</scope>
    <source>
        <strain evidence="1">AA-2017</strain>
        <tissue evidence="1">Whole larva</tissue>
    </source>
</reference>
<sequence length="117" mass="13209">MSRLKNKLKAKVATVILKERRLPSLLGKNPPCQLETWERGRGTRGHPSNASFVNYIPERVLGDLEHGARAAGGGRRHLPFSTTRRQVVDLEPNKGALEINRRYSSLPAEWEVFFTGF</sequence>